<reference evidence="2" key="1">
    <citation type="journal article" date="2020" name="Stud. Mycol.">
        <title>101 Dothideomycetes genomes: a test case for predicting lifestyles and emergence of pathogens.</title>
        <authorList>
            <person name="Haridas S."/>
            <person name="Albert R."/>
            <person name="Binder M."/>
            <person name="Bloem J."/>
            <person name="Labutti K."/>
            <person name="Salamov A."/>
            <person name="Andreopoulos B."/>
            <person name="Baker S."/>
            <person name="Barry K."/>
            <person name="Bills G."/>
            <person name="Bluhm B."/>
            <person name="Cannon C."/>
            <person name="Castanera R."/>
            <person name="Culley D."/>
            <person name="Daum C."/>
            <person name="Ezra D."/>
            <person name="Gonzalez J."/>
            <person name="Henrissat B."/>
            <person name="Kuo A."/>
            <person name="Liang C."/>
            <person name="Lipzen A."/>
            <person name="Lutzoni F."/>
            <person name="Magnuson J."/>
            <person name="Mondo S."/>
            <person name="Nolan M."/>
            <person name="Ohm R."/>
            <person name="Pangilinan J."/>
            <person name="Park H.-J."/>
            <person name="Ramirez L."/>
            <person name="Alfaro M."/>
            <person name="Sun H."/>
            <person name="Tritt A."/>
            <person name="Yoshinaga Y."/>
            <person name="Zwiers L.-H."/>
            <person name="Turgeon B."/>
            <person name="Goodwin S."/>
            <person name="Spatafora J."/>
            <person name="Crous P."/>
            <person name="Grigoriev I."/>
        </authorList>
    </citation>
    <scope>NUCLEOTIDE SEQUENCE</scope>
    <source>
        <strain evidence="2">CBS 260.36</strain>
    </source>
</reference>
<gene>
    <name evidence="2" type="ORF">K461DRAFT_316433</name>
</gene>
<organism evidence="2 3">
    <name type="scientific">Myriangium duriaei CBS 260.36</name>
    <dbReference type="NCBI Taxonomy" id="1168546"/>
    <lineage>
        <taxon>Eukaryota</taxon>
        <taxon>Fungi</taxon>
        <taxon>Dikarya</taxon>
        <taxon>Ascomycota</taxon>
        <taxon>Pezizomycotina</taxon>
        <taxon>Dothideomycetes</taxon>
        <taxon>Dothideomycetidae</taxon>
        <taxon>Myriangiales</taxon>
        <taxon>Myriangiaceae</taxon>
        <taxon>Myriangium</taxon>
    </lineage>
</organism>
<evidence type="ECO:0000313" key="3">
    <source>
        <dbReference type="Proteomes" id="UP000799439"/>
    </source>
</evidence>
<dbReference type="Proteomes" id="UP000799439">
    <property type="component" value="Unassembled WGS sequence"/>
</dbReference>
<keyword evidence="3" id="KW-1185">Reference proteome</keyword>
<evidence type="ECO:0000256" key="1">
    <source>
        <dbReference type="SAM" id="SignalP"/>
    </source>
</evidence>
<keyword evidence="1" id="KW-0732">Signal</keyword>
<feature type="chain" id="PRO_5040489744" evidence="1">
    <location>
        <begin position="22"/>
        <end position="199"/>
    </location>
</feature>
<accession>A0A9P4MCA8</accession>
<protein>
    <submittedName>
        <fullName evidence="2">Uncharacterized protein</fullName>
    </submittedName>
</protein>
<evidence type="ECO:0000313" key="2">
    <source>
        <dbReference type="EMBL" id="KAF2148003.1"/>
    </source>
</evidence>
<proteinExistence type="predicted"/>
<sequence length="199" mass="21113">MFAASKLFAVLACILICPASGQSIDQPGLGLVTTSTLISVLDHTKSIQLFSTSNGNLNISLPASVHATGNWVASDGSILTDAAERWLHYYPDTMKTYGVSRIRVAAWGSIPKTANLISLSQIAGTSGAALLLAIDTLGNYFYPVVCTYSDQSNKVFLAKDINQRSTLVQPSLRYIITGGNVTQCDPLALQSAGLTAFHS</sequence>
<comment type="caution">
    <text evidence="2">The sequence shown here is derived from an EMBL/GenBank/DDBJ whole genome shotgun (WGS) entry which is preliminary data.</text>
</comment>
<dbReference type="OrthoDB" id="160645at2759"/>
<dbReference type="EMBL" id="ML996094">
    <property type="protein sequence ID" value="KAF2148003.1"/>
    <property type="molecule type" value="Genomic_DNA"/>
</dbReference>
<dbReference type="AlphaFoldDB" id="A0A9P4MCA8"/>
<feature type="signal peptide" evidence="1">
    <location>
        <begin position="1"/>
        <end position="21"/>
    </location>
</feature>
<name>A0A9P4MCA8_9PEZI</name>